<dbReference type="Proteomes" id="UP000194218">
    <property type="component" value="Chromosome"/>
</dbReference>
<dbReference type="OrthoDB" id="3542608at2"/>
<evidence type="ECO:0000259" key="1">
    <source>
        <dbReference type="PROSITE" id="PS50943"/>
    </source>
</evidence>
<dbReference type="RefSeq" id="WP_086160440.1">
    <property type="nucleotide sequence ID" value="NZ_CP021121.1"/>
</dbReference>
<dbReference type="Pfam" id="PF17765">
    <property type="entry name" value="MLTR_LBD"/>
    <property type="match status" value="1"/>
</dbReference>
<proteinExistence type="predicted"/>
<dbReference type="PANTHER" id="PTHR35010:SF2">
    <property type="entry name" value="BLL4672 PROTEIN"/>
    <property type="match status" value="1"/>
</dbReference>
<dbReference type="AlphaFoldDB" id="A0A1W7D213"/>
<dbReference type="GO" id="GO:0003677">
    <property type="term" value="F:DNA binding"/>
    <property type="evidence" value="ECO:0007669"/>
    <property type="project" value="InterPro"/>
</dbReference>
<dbReference type="PROSITE" id="PS50943">
    <property type="entry name" value="HTH_CROC1"/>
    <property type="match status" value="1"/>
</dbReference>
<dbReference type="KEGG" id="smao:CAG99_18620"/>
<accession>A0A1W7D213</accession>
<dbReference type="Gene3D" id="1.10.260.40">
    <property type="entry name" value="lambda repressor-like DNA-binding domains"/>
    <property type="match status" value="1"/>
</dbReference>
<dbReference type="CDD" id="cd00093">
    <property type="entry name" value="HTH_XRE"/>
    <property type="match status" value="1"/>
</dbReference>
<dbReference type="InterPro" id="IPR001387">
    <property type="entry name" value="Cro/C1-type_HTH"/>
</dbReference>
<reference evidence="2 3" key="1">
    <citation type="submission" date="2017-05" db="EMBL/GenBank/DDBJ databases">
        <title>Complete genome sequence of Streptomyces sp. SCSIO 03032 revealed the diverse biosynthetic pathways for its bioactive secondary metabolites.</title>
        <authorList>
            <person name="Ma L."/>
            <person name="Zhu Y."/>
            <person name="Zhang W."/>
            <person name="Zhang G."/>
            <person name="Tian X."/>
            <person name="Zhang S."/>
            <person name="Zhang C."/>
        </authorList>
    </citation>
    <scope>NUCLEOTIDE SEQUENCE [LARGE SCALE GENOMIC DNA]</scope>
    <source>
        <strain evidence="2 3">SCSIO 03032</strain>
    </source>
</reference>
<name>A0A1W7D213_9ACTN</name>
<feature type="domain" description="HTH cro/C1-type" evidence="1">
    <location>
        <begin position="37"/>
        <end position="84"/>
    </location>
</feature>
<evidence type="ECO:0000313" key="2">
    <source>
        <dbReference type="EMBL" id="ARQ70590.1"/>
    </source>
</evidence>
<dbReference type="PANTHER" id="PTHR35010">
    <property type="entry name" value="BLL4672 PROTEIN-RELATED"/>
    <property type="match status" value="1"/>
</dbReference>
<dbReference type="SMART" id="SM00530">
    <property type="entry name" value="HTH_XRE"/>
    <property type="match status" value="1"/>
</dbReference>
<dbReference type="InterPro" id="IPR041413">
    <property type="entry name" value="MLTR_LBD"/>
</dbReference>
<dbReference type="InterPro" id="IPR010982">
    <property type="entry name" value="Lambda_DNA-bd_dom_sf"/>
</dbReference>
<gene>
    <name evidence="2" type="ORF">CAG99_18620</name>
</gene>
<dbReference type="SUPFAM" id="SSF47413">
    <property type="entry name" value="lambda repressor-like DNA-binding domains"/>
    <property type="match status" value="1"/>
</dbReference>
<dbReference type="EMBL" id="CP021121">
    <property type="protein sequence ID" value="ARQ70590.1"/>
    <property type="molecule type" value="Genomic_DNA"/>
</dbReference>
<organism evidence="2 3">
    <name type="scientific">Streptomyces marincola</name>
    <dbReference type="NCBI Taxonomy" id="2878388"/>
    <lineage>
        <taxon>Bacteria</taxon>
        <taxon>Bacillati</taxon>
        <taxon>Actinomycetota</taxon>
        <taxon>Actinomycetes</taxon>
        <taxon>Kitasatosporales</taxon>
        <taxon>Streptomycetaceae</taxon>
        <taxon>Streptomyces</taxon>
    </lineage>
</organism>
<dbReference type="Pfam" id="PF13560">
    <property type="entry name" value="HTH_31"/>
    <property type="match status" value="1"/>
</dbReference>
<protein>
    <submittedName>
        <fullName evidence="2">Transcriptional regulator</fullName>
    </submittedName>
</protein>
<sequence>MHPQRSELGEFLRSRRSRLLPEDVGLTDYGTRRRVPGLRREELSQLAGVSVAYYTRLEQGQSVNASDAVLDALARVLRLDEHERGHLISLARQPGRGGGARRQRPERLRDGVRLLVRTATAPMLAIGRSTDVLAWNRPAHALLAGHLDYAAPDRAASRPNLARLVFLDAHSRELYADWKAKARDAVADLRVAAGRYPDDQALTALIGELSVKSQEFASLWSTHPISGCSHFVRHFRHPVVGSLSLVNEVVQLPDDDGQRLALFAAEPGSPSEAALRLLTDLSAEDAAVPARESGTGAL</sequence>
<dbReference type="Gene3D" id="3.30.450.180">
    <property type="match status" value="1"/>
</dbReference>
<evidence type="ECO:0000313" key="3">
    <source>
        <dbReference type="Proteomes" id="UP000194218"/>
    </source>
</evidence>
<keyword evidence="3" id="KW-1185">Reference proteome</keyword>